<feature type="transmembrane region" description="Helical" evidence="8">
    <location>
        <begin position="191"/>
        <end position="211"/>
    </location>
</feature>
<dbReference type="RefSeq" id="WP_145195848.1">
    <property type="nucleotide sequence ID" value="NZ_CP036434.1"/>
</dbReference>
<evidence type="ECO:0000313" key="10">
    <source>
        <dbReference type="EMBL" id="QDV06028.1"/>
    </source>
</evidence>
<keyword evidence="6 8" id="KW-1133">Transmembrane helix</keyword>
<dbReference type="InterPro" id="IPR047817">
    <property type="entry name" value="ABC2_TM_bact-type"/>
</dbReference>
<gene>
    <name evidence="10" type="primary">ybhR</name>
    <name evidence="10" type="ORF">Poly30_15320</name>
</gene>
<evidence type="ECO:0000256" key="6">
    <source>
        <dbReference type="ARBA" id="ARBA00022989"/>
    </source>
</evidence>
<dbReference type="PROSITE" id="PS51012">
    <property type="entry name" value="ABC_TM2"/>
    <property type="match status" value="1"/>
</dbReference>
<name>A0A518EPL2_9BACT</name>
<evidence type="ECO:0000256" key="8">
    <source>
        <dbReference type="RuleBase" id="RU361157"/>
    </source>
</evidence>
<evidence type="ECO:0000256" key="2">
    <source>
        <dbReference type="ARBA" id="ARBA00007783"/>
    </source>
</evidence>
<evidence type="ECO:0000313" key="11">
    <source>
        <dbReference type="Proteomes" id="UP000320390"/>
    </source>
</evidence>
<dbReference type="OrthoDB" id="3078158at2"/>
<evidence type="ECO:0000256" key="1">
    <source>
        <dbReference type="ARBA" id="ARBA00004651"/>
    </source>
</evidence>
<dbReference type="PANTHER" id="PTHR30294:SF38">
    <property type="entry name" value="TRANSPORT PERMEASE PROTEIN"/>
    <property type="match status" value="1"/>
</dbReference>
<organism evidence="10 11">
    <name type="scientific">Saltatorellus ferox</name>
    <dbReference type="NCBI Taxonomy" id="2528018"/>
    <lineage>
        <taxon>Bacteria</taxon>
        <taxon>Pseudomonadati</taxon>
        <taxon>Planctomycetota</taxon>
        <taxon>Planctomycetia</taxon>
        <taxon>Planctomycetia incertae sedis</taxon>
        <taxon>Saltatorellus</taxon>
    </lineage>
</organism>
<protein>
    <recommendedName>
        <fullName evidence="8">Transport permease protein</fullName>
    </recommendedName>
</protein>
<evidence type="ECO:0000259" key="9">
    <source>
        <dbReference type="PROSITE" id="PS51012"/>
    </source>
</evidence>
<feature type="transmembrane region" description="Helical" evidence="8">
    <location>
        <begin position="271"/>
        <end position="290"/>
    </location>
</feature>
<dbReference type="PANTHER" id="PTHR30294">
    <property type="entry name" value="MEMBRANE COMPONENT OF ABC TRANSPORTER YHHJ-RELATED"/>
    <property type="match status" value="1"/>
</dbReference>
<keyword evidence="11" id="KW-1185">Reference proteome</keyword>
<keyword evidence="7 8" id="KW-0472">Membrane</keyword>
<dbReference type="GO" id="GO:0005886">
    <property type="term" value="C:plasma membrane"/>
    <property type="evidence" value="ECO:0007669"/>
    <property type="project" value="UniProtKB-SubCell"/>
</dbReference>
<proteinExistence type="inferred from homology"/>
<dbReference type="InterPro" id="IPR013525">
    <property type="entry name" value="ABC2_TM"/>
</dbReference>
<keyword evidence="4 8" id="KW-1003">Cell membrane</keyword>
<dbReference type="EMBL" id="CP036434">
    <property type="protein sequence ID" value="QDV06028.1"/>
    <property type="molecule type" value="Genomic_DNA"/>
</dbReference>
<keyword evidence="5 8" id="KW-0812">Transmembrane</keyword>
<feature type="transmembrane region" description="Helical" evidence="8">
    <location>
        <begin position="302"/>
        <end position="319"/>
    </location>
</feature>
<comment type="subcellular location">
    <subcellularLocation>
        <location evidence="1 8">Cell membrane</location>
        <topology evidence="1 8">Multi-pass membrane protein</topology>
    </subcellularLocation>
</comment>
<evidence type="ECO:0000256" key="3">
    <source>
        <dbReference type="ARBA" id="ARBA00022448"/>
    </source>
</evidence>
<dbReference type="Pfam" id="PF01061">
    <property type="entry name" value="ABC2_membrane"/>
    <property type="match status" value="1"/>
</dbReference>
<reference evidence="10 11" key="1">
    <citation type="submission" date="2019-02" db="EMBL/GenBank/DDBJ databases">
        <title>Deep-cultivation of Planctomycetes and their phenomic and genomic characterization uncovers novel biology.</title>
        <authorList>
            <person name="Wiegand S."/>
            <person name="Jogler M."/>
            <person name="Boedeker C."/>
            <person name="Pinto D."/>
            <person name="Vollmers J."/>
            <person name="Rivas-Marin E."/>
            <person name="Kohn T."/>
            <person name="Peeters S.H."/>
            <person name="Heuer A."/>
            <person name="Rast P."/>
            <person name="Oberbeckmann S."/>
            <person name="Bunk B."/>
            <person name="Jeske O."/>
            <person name="Meyerdierks A."/>
            <person name="Storesund J.E."/>
            <person name="Kallscheuer N."/>
            <person name="Luecker S."/>
            <person name="Lage O.M."/>
            <person name="Pohl T."/>
            <person name="Merkel B.J."/>
            <person name="Hornburger P."/>
            <person name="Mueller R.-W."/>
            <person name="Bruemmer F."/>
            <person name="Labrenz M."/>
            <person name="Spormann A.M."/>
            <person name="Op den Camp H."/>
            <person name="Overmann J."/>
            <person name="Amann R."/>
            <person name="Jetten M.S.M."/>
            <person name="Mascher T."/>
            <person name="Medema M.H."/>
            <person name="Devos D.P."/>
            <person name="Kaster A.-K."/>
            <person name="Ovreas L."/>
            <person name="Rohde M."/>
            <person name="Galperin M.Y."/>
            <person name="Jogler C."/>
        </authorList>
    </citation>
    <scope>NUCLEOTIDE SEQUENCE [LARGE SCALE GENOMIC DNA]</scope>
    <source>
        <strain evidence="10 11">Poly30</strain>
    </source>
</reference>
<evidence type="ECO:0000256" key="7">
    <source>
        <dbReference type="ARBA" id="ARBA00023136"/>
    </source>
</evidence>
<keyword evidence="3 8" id="KW-0813">Transport</keyword>
<comment type="similarity">
    <text evidence="2 8">Belongs to the ABC-2 integral membrane protein family.</text>
</comment>
<comment type="caution">
    <text evidence="8">Lacks conserved residue(s) required for the propagation of feature annotation.</text>
</comment>
<evidence type="ECO:0000256" key="5">
    <source>
        <dbReference type="ARBA" id="ARBA00022692"/>
    </source>
</evidence>
<dbReference type="InterPro" id="IPR051449">
    <property type="entry name" value="ABC-2_transporter_component"/>
</dbReference>
<dbReference type="Proteomes" id="UP000320390">
    <property type="component" value="Chromosome"/>
</dbReference>
<feature type="transmembrane region" description="Helical" evidence="8">
    <location>
        <begin position="362"/>
        <end position="384"/>
    </location>
</feature>
<evidence type="ECO:0000256" key="4">
    <source>
        <dbReference type="ARBA" id="ARBA00022475"/>
    </source>
</evidence>
<dbReference type="GO" id="GO:0140359">
    <property type="term" value="F:ABC-type transporter activity"/>
    <property type="evidence" value="ECO:0007669"/>
    <property type="project" value="InterPro"/>
</dbReference>
<accession>A0A518EPL2</accession>
<feature type="domain" description="ABC transmembrane type-2" evidence="9">
    <location>
        <begin position="134"/>
        <end position="387"/>
    </location>
</feature>
<dbReference type="AlphaFoldDB" id="A0A518EPL2"/>
<sequence length="391" mass="41439">MNFTTAWALARKDLRLLMRDRTALFFAFALPLVLASVMGSALGSAMSGGGGGSSTSGPRKMAIAIEDRAQNESSRALLERIGASEGLEFEVVEDAERAVANGDQANGLVIGESYGKPGAKGLELFRDPARQIASQVVVFQLVPLVMGASYGDSFGKMATADGLTEMLGLTVHDLKPKARGGVPRSAGESHAFASMAVMMLLFNLVAAAGTLQDERAEGTLDRLRLTPSAGSSVLLGKTLVTMTMAVVQLIVLFAFGTIVYEIPVMEHLPEIAVISLVWASTASALGLLFATACSTRKQLEGLSTLVILGMSAVGGAWFPREITPQWFQTAGLVTPVAWAMDAYEGVLWYGKSFASTADLDGIGLKLVVLMGYGVVLFGVSVLLYRRRFMRA</sequence>
<feature type="transmembrane region" description="Helical" evidence="8">
    <location>
        <begin position="232"/>
        <end position="259"/>
    </location>
</feature>